<reference evidence="1" key="1">
    <citation type="submission" date="2015-04" db="UniProtKB">
        <authorList>
            <consortium name="EnsemblPlants"/>
        </authorList>
    </citation>
    <scope>IDENTIFICATION</scope>
</reference>
<accession>A0A0E0JTE8</accession>
<dbReference type="EnsemblPlants" id="OPUNC01G42310.1">
    <property type="protein sequence ID" value="OPUNC01G42310.1"/>
    <property type="gene ID" value="OPUNC01G42310"/>
</dbReference>
<dbReference type="AlphaFoldDB" id="A0A0E0JTE8"/>
<name>A0A0E0JTE8_ORYPU</name>
<reference evidence="1" key="2">
    <citation type="submission" date="2018-05" db="EMBL/GenBank/DDBJ databases">
        <title>OpunRS2 (Oryza punctata Reference Sequence Version 2).</title>
        <authorList>
            <person name="Zhang J."/>
            <person name="Kudrna D."/>
            <person name="Lee S."/>
            <person name="Talag J."/>
            <person name="Welchert J."/>
            <person name="Wing R.A."/>
        </authorList>
    </citation>
    <scope>NUCLEOTIDE SEQUENCE [LARGE SCALE GENOMIC DNA]</scope>
</reference>
<dbReference type="HOGENOM" id="CLU_2642324_0_0_1"/>
<sequence length="77" mass="8590">MDRVEHHAPLCPAARVVSAQADVQRRRLSWCWYSTSVVVSCKPSLASGAHKYCNNRVGPTNCRRHCRQGAKPKLPCS</sequence>
<keyword evidence="2" id="KW-1185">Reference proteome</keyword>
<evidence type="ECO:0000313" key="2">
    <source>
        <dbReference type="Proteomes" id="UP000026962"/>
    </source>
</evidence>
<proteinExistence type="predicted"/>
<protein>
    <submittedName>
        <fullName evidence="1">Uncharacterized protein</fullName>
    </submittedName>
</protein>
<dbReference type="Gramene" id="OPUNC01G42310.1">
    <property type="protein sequence ID" value="OPUNC01G42310.1"/>
    <property type="gene ID" value="OPUNC01G42310"/>
</dbReference>
<organism evidence="1">
    <name type="scientific">Oryza punctata</name>
    <name type="common">Red rice</name>
    <dbReference type="NCBI Taxonomy" id="4537"/>
    <lineage>
        <taxon>Eukaryota</taxon>
        <taxon>Viridiplantae</taxon>
        <taxon>Streptophyta</taxon>
        <taxon>Embryophyta</taxon>
        <taxon>Tracheophyta</taxon>
        <taxon>Spermatophyta</taxon>
        <taxon>Magnoliopsida</taxon>
        <taxon>Liliopsida</taxon>
        <taxon>Poales</taxon>
        <taxon>Poaceae</taxon>
        <taxon>BOP clade</taxon>
        <taxon>Oryzoideae</taxon>
        <taxon>Oryzeae</taxon>
        <taxon>Oryzinae</taxon>
        <taxon>Oryza</taxon>
    </lineage>
</organism>
<evidence type="ECO:0000313" key="1">
    <source>
        <dbReference type="EnsemblPlants" id="OPUNC01G42310.1"/>
    </source>
</evidence>
<dbReference type="Proteomes" id="UP000026962">
    <property type="component" value="Chromosome 1"/>
</dbReference>